<evidence type="ECO:0000256" key="3">
    <source>
        <dbReference type="ARBA" id="ARBA00023163"/>
    </source>
</evidence>
<dbReference type="Gene3D" id="1.10.10.10">
    <property type="entry name" value="Winged helix-like DNA-binding domain superfamily/Winged helix DNA-binding domain"/>
    <property type="match status" value="1"/>
</dbReference>
<dbReference type="GO" id="GO:0005829">
    <property type="term" value="C:cytosol"/>
    <property type="evidence" value="ECO:0007669"/>
    <property type="project" value="TreeGrafter"/>
</dbReference>
<dbReference type="GO" id="GO:0000156">
    <property type="term" value="F:phosphorelay response regulator activity"/>
    <property type="evidence" value="ECO:0007669"/>
    <property type="project" value="TreeGrafter"/>
</dbReference>
<dbReference type="Pfam" id="PF00072">
    <property type="entry name" value="Response_reg"/>
    <property type="match status" value="1"/>
</dbReference>
<keyword evidence="4" id="KW-0597">Phosphoprotein</keyword>
<evidence type="ECO:0000313" key="8">
    <source>
        <dbReference type="EMBL" id="TWG39811.1"/>
    </source>
</evidence>
<dbReference type="CDD" id="cd00383">
    <property type="entry name" value="trans_reg_C"/>
    <property type="match status" value="1"/>
</dbReference>
<comment type="caution">
    <text evidence="8">The sequence shown here is derived from an EMBL/GenBank/DDBJ whole genome shotgun (WGS) entry which is preliminary data.</text>
</comment>
<reference evidence="8 9" key="1">
    <citation type="journal article" date="2015" name="Stand. Genomic Sci.">
        <title>Genomic Encyclopedia of Bacterial and Archaeal Type Strains, Phase III: the genomes of soil and plant-associated and newly described type strains.</title>
        <authorList>
            <person name="Whitman W.B."/>
            <person name="Woyke T."/>
            <person name="Klenk H.P."/>
            <person name="Zhou Y."/>
            <person name="Lilburn T.G."/>
            <person name="Beck B.J."/>
            <person name="De Vos P."/>
            <person name="Vandamme P."/>
            <person name="Eisen J.A."/>
            <person name="Garrity G."/>
            <person name="Hugenholtz P."/>
            <person name="Kyrpides N.C."/>
        </authorList>
    </citation>
    <scope>NUCLEOTIDE SEQUENCE [LARGE SCALE GENOMIC DNA]</scope>
    <source>
        <strain evidence="8 9">DSM 64</strain>
    </source>
</reference>
<keyword evidence="3" id="KW-0804">Transcription</keyword>
<dbReference type="PROSITE" id="PS51755">
    <property type="entry name" value="OMPR_PHOB"/>
    <property type="match status" value="1"/>
</dbReference>
<evidence type="ECO:0000256" key="2">
    <source>
        <dbReference type="ARBA" id="ARBA00023125"/>
    </source>
</evidence>
<evidence type="ECO:0000256" key="4">
    <source>
        <dbReference type="PROSITE-ProRule" id="PRU00169"/>
    </source>
</evidence>
<evidence type="ECO:0000256" key="5">
    <source>
        <dbReference type="PROSITE-ProRule" id="PRU01091"/>
    </source>
</evidence>
<keyword evidence="2 5" id="KW-0238">DNA-binding</keyword>
<feature type="modified residue" description="4-aspartylphosphate" evidence="4">
    <location>
        <position position="54"/>
    </location>
</feature>
<evidence type="ECO:0000313" key="9">
    <source>
        <dbReference type="Proteomes" id="UP000321485"/>
    </source>
</evidence>
<dbReference type="SUPFAM" id="SSF52172">
    <property type="entry name" value="CheY-like"/>
    <property type="match status" value="1"/>
</dbReference>
<evidence type="ECO:0000256" key="1">
    <source>
        <dbReference type="ARBA" id="ARBA00023015"/>
    </source>
</evidence>
<organism evidence="8 9">
    <name type="scientific">Acidovorax delafieldii</name>
    <name type="common">Pseudomonas delafieldii</name>
    <dbReference type="NCBI Taxonomy" id="47920"/>
    <lineage>
        <taxon>Bacteria</taxon>
        <taxon>Pseudomonadati</taxon>
        <taxon>Pseudomonadota</taxon>
        <taxon>Betaproteobacteria</taxon>
        <taxon>Burkholderiales</taxon>
        <taxon>Comamonadaceae</taxon>
        <taxon>Acidovorax</taxon>
    </lineage>
</organism>
<dbReference type="EMBL" id="VJWE01000011">
    <property type="protein sequence ID" value="TWG39811.1"/>
    <property type="molecule type" value="Genomic_DNA"/>
</dbReference>
<feature type="domain" description="OmpR/PhoB-type" evidence="7">
    <location>
        <begin position="127"/>
        <end position="221"/>
    </location>
</feature>
<feature type="domain" description="Response regulatory" evidence="6">
    <location>
        <begin position="5"/>
        <end position="119"/>
    </location>
</feature>
<dbReference type="InterPro" id="IPR036388">
    <property type="entry name" value="WH-like_DNA-bd_sf"/>
</dbReference>
<dbReference type="PANTHER" id="PTHR48111">
    <property type="entry name" value="REGULATOR OF RPOS"/>
    <property type="match status" value="1"/>
</dbReference>
<gene>
    <name evidence="8" type="ORF">ATF69_1683</name>
</gene>
<evidence type="ECO:0000259" key="6">
    <source>
        <dbReference type="PROSITE" id="PS50110"/>
    </source>
</evidence>
<dbReference type="GO" id="GO:0006355">
    <property type="term" value="P:regulation of DNA-templated transcription"/>
    <property type="evidence" value="ECO:0007669"/>
    <property type="project" value="InterPro"/>
</dbReference>
<dbReference type="Gene3D" id="3.40.50.2300">
    <property type="match status" value="1"/>
</dbReference>
<dbReference type="PROSITE" id="PS50110">
    <property type="entry name" value="RESPONSE_REGULATORY"/>
    <property type="match status" value="1"/>
</dbReference>
<feature type="DNA-binding region" description="OmpR/PhoB-type" evidence="5">
    <location>
        <begin position="127"/>
        <end position="221"/>
    </location>
</feature>
<dbReference type="InterPro" id="IPR001789">
    <property type="entry name" value="Sig_transdc_resp-reg_receiver"/>
</dbReference>
<dbReference type="InterPro" id="IPR011006">
    <property type="entry name" value="CheY-like_superfamily"/>
</dbReference>
<dbReference type="AlphaFoldDB" id="A0A561XUM0"/>
<dbReference type="Pfam" id="PF00486">
    <property type="entry name" value="Trans_reg_C"/>
    <property type="match status" value="1"/>
</dbReference>
<accession>A0A561XUM0</accession>
<proteinExistence type="predicted"/>
<dbReference type="PANTHER" id="PTHR48111:SF67">
    <property type="entry name" value="TRANSCRIPTIONAL REGULATORY PROTEIN TCTD"/>
    <property type="match status" value="1"/>
</dbReference>
<dbReference type="GO" id="GO:0000976">
    <property type="term" value="F:transcription cis-regulatory region binding"/>
    <property type="evidence" value="ECO:0007669"/>
    <property type="project" value="TreeGrafter"/>
</dbReference>
<name>A0A561XUM0_ACIDE</name>
<sequence>MAAMHILLIEDDLDLGQALQQALQQGGFTVQWLRSVAATPPLPDANEVAAVLLDLTLPDGQGMALLRRWRRAGLSLPVIVITARTALQDRLDGLDGGADDYVLKPFDVPELLSRLHAVLRRSARQASEEWTLGALRLAPRRHEAWVDDEPLALSPREFRLLVELAREPGKVVAKNVLAQRLEPLGDALDAATLEVHVSNLRKKIGAERVVTVRGVGYRLQP</sequence>
<dbReference type="SMART" id="SM00448">
    <property type="entry name" value="REC"/>
    <property type="match status" value="1"/>
</dbReference>
<dbReference type="InterPro" id="IPR001867">
    <property type="entry name" value="OmpR/PhoB-type_DNA-bd"/>
</dbReference>
<dbReference type="InterPro" id="IPR039420">
    <property type="entry name" value="WalR-like"/>
</dbReference>
<protein>
    <submittedName>
        <fullName evidence="8">Two-component system response regulator BasR</fullName>
    </submittedName>
</protein>
<dbReference type="GO" id="GO:0032993">
    <property type="term" value="C:protein-DNA complex"/>
    <property type="evidence" value="ECO:0007669"/>
    <property type="project" value="TreeGrafter"/>
</dbReference>
<dbReference type="SMART" id="SM00862">
    <property type="entry name" value="Trans_reg_C"/>
    <property type="match status" value="1"/>
</dbReference>
<evidence type="ECO:0000259" key="7">
    <source>
        <dbReference type="PROSITE" id="PS51755"/>
    </source>
</evidence>
<dbReference type="Proteomes" id="UP000321485">
    <property type="component" value="Unassembled WGS sequence"/>
</dbReference>
<keyword evidence="1" id="KW-0805">Transcription regulation</keyword>
<dbReference type="Gene3D" id="6.10.250.690">
    <property type="match status" value="1"/>
</dbReference>